<dbReference type="Pfam" id="PF10689">
    <property type="entry name" value="DUF2496"/>
    <property type="match status" value="1"/>
</dbReference>
<protein>
    <submittedName>
        <fullName evidence="1">DUF2496 domain-containing protein</fullName>
    </submittedName>
</protein>
<dbReference type="InterPro" id="IPR019630">
    <property type="entry name" value="DUF2496_YbaM-rel"/>
</dbReference>
<name>A0ABR8NZ00_9GAMM</name>
<gene>
    <name evidence="1" type="ORF">IF202_09475</name>
</gene>
<dbReference type="EMBL" id="JACYFC010000003">
    <property type="protein sequence ID" value="MBD5771278.1"/>
    <property type="molecule type" value="Genomic_DNA"/>
</dbReference>
<comment type="caution">
    <text evidence="1">The sequence shown here is derived from an EMBL/GenBank/DDBJ whole genome shotgun (WGS) entry which is preliminary data.</text>
</comment>
<keyword evidence="2" id="KW-1185">Reference proteome</keyword>
<organism evidence="1 2">
    <name type="scientific">Marinomonas colpomeniae</name>
    <dbReference type="NCBI Taxonomy" id="2774408"/>
    <lineage>
        <taxon>Bacteria</taxon>
        <taxon>Pseudomonadati</taxon>
        <taxon>Pseudomonadota</taxon>
        <taxon>Gammaproteobacteria</taxon>
        <taxon>Oceanospirillales</taxon>
        <taxon>Oceanospirillaceae</taxon>
        <taxon>Marinomonas</taxon>
    </lineage>
</organism>
<evidence type="ECO:0000313" key="2">
    <source>
        <dbReference type="Proteomes" id="UP000604161"/>
    </source>
</evidence>
<evidence type="ECO:0000313" key="1">
    <source>
        <dbReference type="EMBL" id="MBD5771278.1"/>
    </source>
</evidence>
<sequence length="49" mass="5331">MSLDNAPKHVQLAVDLIELLETNNVKSQVAVAALELVLADFQAKLKAEE</sequence>
<proteinExistence type="predicted"/>
<accession>A0ABR8NZ00</accession>
<reference evidence="1 2" key="1">
    <citation type="submission" date="2020-09" db="EMBL/GenBank/DDBJ databases">
        <title>Marinomonas sp. nov., isolated from the cysticercosis algae of Qingdao, China.</title>
        <authorList>
            <person name="Sun X."/>
        </authorList>
    </citation>
    <scope>NUCLEOTIDE SEQUENCE [LARGE SCALE GENOMIC DNA]</scope>
    <source>
        <strain evidence="1 2">SM2066</strain>
    </source>
</reference>
<dbReference type="Proteomes" id="UP000604161">
    <property type="component" value="Unassembled WGS sequence"/>
</dbReference>
<dbReference type="RefSeq" id="WP_191594672.1">
    <property type="nucleotide sequence ID" value="NZ_JACYFC010000003.1"/>
</dbReference>